<reference evidence="2" key="1">
    <citation type="submission" date="2014-03" db="EMBL/GenBank/DDBJ databases">
        <authorList>
            <person name="Casaregola S."/>
        </authorList>
    </citation>
    <scope>NUCLEOTIDE SEQUENCE [LARGE SCALE GENOMIC DNA]</scope>
    <source>
        <strain evidence="2">CLIB 918</strain>
    </source>
</reference>
<feature type="region of interest" description="Disordered" evidence="1">
    <location>
        <begin position="483"/>
        <end position="531"/>
    </location>
</feature>
<proteinExistence type="predicted"/>
<protein>
    <recommendedName>
        <fullName evidence="4">Interferon-related developmental regulator N-terminal domain-containing protein</fullName>
    </recommendedName>
</protein>
<evidence type="ECO:0008006" key="4">
    <source>
        <dbReference type="Google" id="ProtNLM"/>
    </source>
</evidence>
<evidence type="ECO:0000256" key="1">
    <source>
        <dbReference type="SAM" id="MobiDB-lite"/>
    </source>
</evidence>
<comment type="caution">
    <text evidence="2">The sequence shown here is derived from an EMBL/GenBank/DDBJ whole genome shotgun (WGS) entry which is preliminary data.</text>
</comment>
<dbReference type="EMBL" id="CCBN010000007">
    <property type="protein sequence ID" value="CDO54351.1"/>
    <property type="molecule type" value="Genomic_DNA"/>
</dbReference>
<accession>A0A0J9XB01</accession>
<dbReference type="Proteomes" id="UP000242525">
    <property type="component" value="Unassembled WGS sequence"/>
</dbReference>
<gene>
    <name evidence="2" type="ORF">BN980_GECA07s03398g</name>
</gene>
<keyword evidence="3" id="KW-1185">Reference proteome</keyword>
<feature type="compositionally biased region" description="Basic residues" evidence="1">
    <location>
        <begin position="505"/>
        <end position="525"/>
    </location>
</feature>
<evidence type="ECO:0000313" key="3">
    <source>
        <dbReference type="Proteomes" id="UP000242525"/>
    </source>
</evidence>
<evidence type="ECO:0000313" key="2">
    <source>
        <dbReference type="EMBL" id="CDO54351.1"/>
    </source>
</evidence>
<sequence>MTRYFKDPNTNLTSNNTRKQGRKLLAVEKVYQDSKEILLLVDHLAQLKKKTCLLTRRDCSDDDDELASSNVAEIARVTSQLNQLKRDHLLKSVANDNTKDYSPEFQLTVFKELLNTLFDRQSNIIFTEKEVKQVFDNFKNSTDDDLYEQALRFVLLNYLVSSNDIKFSPSLEKPKDITANFECLVLDIVLPSIRKNLNRYNSPSSTSSATRLATEIRALISIYLFTWYDSKCENDIESDISVLFEILKNTNNDVILQTSLAAITLLTFFSENWFDAIESSALNLFETFQTQSLRHKLVTGQALAFLYSIYDYSEQHAELVTSKENSVPYMFNIPTIDNGQLDYELSQTEVSLRLSTETDYTDDHLLEKLKSSINASLVRADTREPYPSDYDCYEHHVLDNIKSLDLSLRNDGISYSWLQALVYPTLIWLFESRLNTELQHSTLVSNAYYSLSAYSVFWSRTNQRQKLFRYTHLHDPKFVKSAHIDQAQRQQHDSSSGDEYGHKSNQPRHRRKSPKAIRKSNKHAKNLLVVA</sequence>
<dbReference type="AlphaFoldDB" id="A0A0J9XB01"/>
<name>A0A0J9XB01_GEOCN</name>
<organism evidence="2 3">
    <name type="scientific">Geotrichum candidum</name>
    <name type="common">Oospora lactis</name>
    <name type="synonym">Dipodascus geotrichum</name>
    <dbReference type="NCBI Taxonomy" id="1173061"/>
    <lineage>
        <taxon>Eukaryota</taxon>
        <taxon>Fungi</taxon>
        <taxon>Dikarya</taxon>
        <taxon>Ascomycota</taxon>
        <taxon>Saccharomycotina</taxon>
        <taxon>Dipodascomycetes</taxon>
        <taxon>Dipodascales</taxon>
        <taxon>Dipodascaceae</taxon>
        <taxon>Geotrichum</taxon>
    </lineage>
</organism>